<protein>
    <submittedName>
        <fullName evidence="1">Uncharacterized protein</fullName>
    </submittedName>
</protein>
<sequence>MASSAAPAVRVTGTVTVEYNRFTVAAPGASPGCLDLPRNGLVGVPLEARPFEAGTVAVIATGVTYDQVAVTAEVWTGEPPALDTTGWQDAAVITVDWPGGQVRLLGEDTVPPSELPLGDLPAGRHRLLVAGRHRDEGEARSGTMPVEEYLVRLWPASSTGERVLKATSATGAMWRGG</sequence>
<comment type="caution">
    <text evidence="1">The sequence shown here is derived from an EMBL/GenBank/DDBJ whole genome shotgun (WGS) entry which is preliminary data.</text>
</comment>
<evidence type="ECO:0000313" key="1">
    <source>
        <dbReference type="EMBL" id="MBA8954634.1"/>
    </source>
</evidence>
<gene>
    <name evidence="1" type="ORF">HNR61_006291</name>
</gene>
<keyword evidence="2" id="KW-1185">Reference proteome</keyword>
<dbReference type="AlphaFoldDB" id="A0A7W3LUP4"/>
<dbReference type="RefSeq" id="WP_182846677.1">
    <property type="nucleotide sequence ID" value="NZ_BAAALP010000011.1"/>
</dbReference>
<evidence type="ECO:0000313" key="2">
    <source>
        <dbReference type="Proteomes" id="UP000572680"/>
    </source>
</evidence>
<proteinExistence type="predicted"/>
<reference evidence="1 2" key="1">
    <citation type="submission" date="2020-08" db="EMBL/GenBank/DDBJ databases">
        <title>Genomic Encyclopedia of Type Strains, Phase IV (KMG-IV): sequencing the most valuable type-strain genomes for metagenomic binning, comparative biology and taxonomic classification.</title>
        <authorList>
            <person name="Goeker M."/>
        </authorList>
    </citation>
    <scope>NUCLEOTIDE SEQUENCE [LARGE SCALE GENOMIC DNA]</scope>
    <source>
        <strain evidence="1 2">DSM 44197</strain>
    </source>
</reference>
<accession>A0A7W3LUP4</accession>
<organism evidence="1 2">
    <name type="scientific">Actinomadura namibiensis</name>
    <dbReference type="NCBI Taxonomy" id="182080"/>
    <lineage>
        <taxon>Bacteria</taxon>
        <taxon>Bacillati</taxon>
        <taxon>Actinomycetota</taxon>
        <taxon>Actinomycetes</taxon>
        <taxon>Streptosporangiales</taxon>
        <taxon>Thermomonosporaceae</taxon>
        <taxon>Actinomadura</taxon>
    </lineage>
</organism>
<dbReference type="EMBL" id="JACJIA010000009">
    <property type="protein sequence ID" value="MBA8954634.1"/>
    <property type="molecule type" value="Genomic_DNA"/>
</dbReference>
<name>A0A7W3LUP4_ACTNM</name>
<dbReference type="Proteomes" id="UP000572680">
    <property type="component" value="Unassembled WGS sequence"/>
</dbReference>